<sequence length="329" mass="37136">MVSQGPPFTQQLLAYNGALGTEIELTSLLPASKRTKEDDLEAPAFSPILDGANSEIDRVQVAAIHDWIDEETDLHRLAAIHNWLWIVGRPMPPRPLHQQRLLNREITITEKMDLHLVWTTDRIFIKPLPRFLLEPRFWAGFLRFDAVPICNGDLCSCGGRRKRALGFLFSGQRGGRPSVRELLGTSPIYPWIDPRFHYGELRLSRLNKIYFFWKTPLRGYMSRWNQYGSFFHDNFALLASSTIYIAVVLTAMQVGLATEALQDNAAFQSASYGFTVFSIVGPLAAAGLVVVVFFYLFVGSWVATRRYGRYRLKRIGGGSASQAFAGCSR</sequence>
<keyword evidence="1" id="KW-1133">Transmembrane helix</keyword>
<accession>A0A8H6MV51</accession>
<evidence type="ECO:0000313" key="2">
    <source>
        <dbReference type="EMBL" id="KAF6810214.1"/>
    </source>
</evidence>
<organism evidence="2 3">
    <name type="scientific">Colletotrichum plurivorum</name>
    <dbReference type="NCBI Taxonomy" id="2175906"/>
    <lineage>
        <taxon>Eukaryota</taxon>
        <taxon>Fungi</taxon>
        <taxon>Dikarya</taxon>
        <taxon>Ascomycota</taxon>
        <taxon>Pezizomycotina</taxon>
        <taxon>Sordariomycetes</taxon>
        <taxon>Hypocreomycetidae</taxon>
        <taxon>Glomerellales</taxon>
        <taxon>Glomerellaceae</taxon>
        <taxon>Colletotrichum</taxon>
        <taxon>Colletotrichum orchidearum species complex</taxon>
    </lineage>
</organism>
<keyword evidence="3" id="KW-1185">Reference proteome</keyword>
<feature type="transmembrane region" description="Helical" evidence="1">
    <location>
        <begin position="276"/>
        <end position="304"/>
    </location>
</feature>
<dbReference type="InterPro" id="IPR046536">
    <property type="entry name" value="DUF6601"/>
</dbReference>
<reference evidence="2" key="1">
    <citation type="journal article" date="2020" name="Phytopathology">
        <title>Genome Sequence Resources of Colletotrichum truncatum, C. plurivorum, C. musicola, and C. sojae: Four Species Pathogenic to Soybean (Glycine max).</title>
        <authorList>
            <person name="Rogerio F."/>
            <person name="Boufleur T.R."/>
            <person name="Ciampi-Guillardi M."/>
            <person name="Sukno S.A."/>
            <person name="Thon M.R."/>
            <person name="Massola Junior N.S."/>
            <person name="Baroncelli R."/>
        </authorList>
    </citation>
    <scope>NUCLEOTIDE SEQUENCE</scope>
    <source>
        <strain evidence="2">LFN00145</strain>
    </source>
</reference>
<dbReference type="Proteomes" id="UP000654918">
    <property type="component" value="Unassembled WGS sequence"/>
</dbReference>
<keyword evidence="1" id="KW-0812">Transmembrane</keyword>
<name>A0A8H6MV51_9PEZI</name>
<proteinExistence type="predicted"/>
<dbReference type="EMBL" id="WIGO01000505">
    <property type="protein sequence ID" value="KAF6810214.1"/>
    <property type="molecule type" value="Genomic_DNA"/>
</dbReference>
<protein>
    <submittedName>
        <fullName evidence="2">Uncharacterized protein</fullName>
    </submittedName>
</protein>
<feature type="transmembrane region" description="Helical" evidence="1">
    <location>
        <begin position="235"/>
        <end position="256"/>
    </location>
</feature>
<evidence type="ECO:0000313" key="3">
    <source>
        <dbReference type="Proteomes" id="UP000654918"/>
    </source>
</evidence>
<dbReference type="Pfam" id="PF20246">
    <property type="entry name" value="DUF6601"/>
    <property type="match status" value="2"/>
</dbReference>
<gene>
    <name evidence="2" type="ORF">CPLU01_15354</name>
</gene>
<comment type="caution">
    <text evidence="2">The sequence shown here is derived from an EMBL/GenBank/DDBJ whole genome shotgun (WGS) entry which is preliminary data.</text>
</comment>
<keyword evidence="1" id="KW-0472">Membrane</keyword>
<dbReference type="PANTHER" id="PTHR34414:SF1">
    <property type="entry name" value="SUBTILISIN-LIKE SERINE PROTEASE"/>
    <property type="match status" value="1"/>
</dbReference>
<dbReference type="AlphaFoldDB" id="A0A8H6MV51"/>
<dbReference type="PANTHER" id="PTHR34414">
    <property type="entry name" value="HET DOMAIN-CONTAINING PROTEIN-RELATED"/>
    <property type="match status" value="1"/>
</dbReference>
<evidence type="ECO:0000256" key="1">
    <source>
        <dbReference type="SAM" id="Phobius"/>
    </source>
</evidence>